<organism evidence="6 7">
    <name type="scientific">Halomonas icarae</name>
    <dbReference type="NCBI Taxonomy" id="2691040"/>
    <lineage>
        <taxon>Bacteria</taxon>
        <taxon>Pseudomonadati</taxon>
        <taxon>Pseudomonadota</taxon>
        <taxon>Gammaproteobacteria</taxon>
        <taxon>Oceanospirillales</taxon>
        <taxon>Halomonadaceae</taxon>
        <taxon>Halomonas</taxon>
    </lineage>
</organism>
<dbReference type="EC" id="2.7.7.65" evidence="2"/>
<evidence type="ECO:0000259" key="4">
    <source>
        <dbReference type="PROSITE" id="PS50112"/>
    </source>
</evidence>
<protein>
    <recommendedName>
        <fullName evidence="2">diguanylate cyclase</fullName>
        <ecNumber evidence="2">2.7.7.65</ecNumber>
    </recommendedName>
</protein>
<dbReference type="Proteomes" id="UP000448235">
    <property type="component" value="Unassembled WGS sequence"/>
</dbReference>
<accession>A0A7X5AMI5</accession>
<sequence>MLLDEQGVVRQVNPDFERHAGFPPRQLLGRRAVTLDLDPLHGDFAQAIEQSMTTLKPWRGLLLCRRADGSLRHQTTLIQPLVRDHAPLRLLVIQYDVTGMRQRAFYDRQLLERLEGTASRVPGVLFRLRQDSDGRLEFLYFSAALRVQFGLIPEQCLDDPESLLGRLPVDDRQRLETSLAQSTVSLKPWQLEFRITLPHGERWVEARATPQVRGDGDVMWDGLLIDIDERKQVEHRVQRLVATDMLTGALNRRAFFEQGEAALARVARHGETLSLAMLDIDHFKNLNDTYGHGLGDLALQAFATTCRESLRPYDLFARIGGEEFAVVLVDSQPKEAWNMLERVRQAVAAIALETESETVRFTVSVGLAVFGGDTSLESGLAQADRALYRAKRAGRNRICGPETLVQAPEAQ</sequence>
<dbReference type="CDD" id="cd01949">
    <property type="entry name" value="GGDEF"/>
    <property type="match status" value="1"/>
</dbReference>
<feature type="domain" description="PAS" evidence="4">
    <location>
        <begin position="1"/>
        <end position="39"/>
    </location>
</feature>
<dbReference type="NCBIfam" id="TIGR00254">
    <property type="entry name" value="GGDEF"/>
    <property type="match status" value="1"/>
</dbReference>
<evidence type="ECO:0000256" key="3">
    <source>
        <dbReference type="ARBA" id="ARBA00034247"/>
    </source>
</evidence>
<dbReference type="InterPro" id="IPR000014">
    <property type="entry name" value="PAS"/>
</dbReference>
<dbReference type="InterPro" id="IPR035965">
    <property type="entry name" value="PAS-like_dom_sf"/>
</dbReference>
<comment type="caution">
    <text evidence="6">The sequence shown here is derived from an EMBL/GenBank/DDBJ whole genome shotgun (WGS) entry which is preliminary data.</text>
</comment>
<dbReference type="FunFam" id="3.30.70.270:FF:000001">
    <property type="entry name" value="Diguanylate cyclase domain protein"/>
    <property type="match status" value="1"/>
</dbReference>
<dbReference type="CDD" id="cd00130">
    <property type="entry name" value="PAS"/>
    <property type="match status" value="2"/>
</dbReference>
<proteinExistence type="predicted"/>
<dbReference type="InterPro" id="IPR013655">
    <property type="entry name" value="PAS_fold_3"/>
</dbReference>
<dbReference type="GO" id="GO:0005886">
    <property type="term" value="C:plasma membrane"/>
    <property type="evidence" value="ECO:0007669"/>
    <property type="project" value="TreeGrafter"/>
</dbReference>
<dbReference type="Gene3D" id="3.30.70.270">
    <property type="match status" value="1"/>
</dbReference>
<dbReference type="GO" id="GO:0043709">
    <property type="term" value="P:cell adhesion involved in single-species biofilm formation"/>
    <property type="evidence" value="ECO:0007669"/>
    <property type="project" value="TreeGrafter"/>
</dbReference>
<dbReference type="SUPFAM" id="SSF55073">
    <property type="entry name" value="Nucleotide cyclase"/>
    <property type="match status" value="1"/>
</dbReference>
<dbReference type="GO" id="GO:1902201">
    <property type="term" value="P:negative regulation of bacterial-type flagellum-dependent cell motility"/>
    <property type="evidence" value="ECO:0007669"/>
    <property type="project" value="TreeGrafter"/>
</dbReference>
<dbReference type="SMART" id="SM00267">
    <property type="entry name" value="GGDEF"/>
    <property type="match status" value="1"/>
</dbReference>
<dbReference type="NCBIfam" id="TIGR00229">
    <property type="entry name" value="sensory_box"/>
    <property type="match status" value="1"/>
</dbReference>
<evidence type="ECO:0000259" key="5">
    <source>
        <dbReference type="PROSITE" id="PS50887"/>
    </source>
</evidence>
<dbReference type="Pfam" id="PF08448">
    <property type="entry name" value="PAS_4"/>
    <property type="match status" value="1"/>
</dbReference>
<dbReference type="SMART" id="SM00086">
    <property type="entry name" value="PAC"/>
    <property type="match status" value="2"/>
</dbReference>
<dbReference type="EMBL" id="WUTS01000001">
    <property type="protein sequence ID" value="NAW12899.1"/>
    <property type="molecule type" value="Genomic_DNA"/>
</dbReference>
<dbReference type="Gene3D" id="3.30.450.20">
    <property type="entry name" value="PAS domain"/>
    <property type="match status" value="2"/>
</dbReference>
<dbReference type="InterPro" id="IPR050469">
    <property type="entry name" value="Diguanylate_Cyclase"/>
</dbReference>
<dbReference type="InterPro" id="IPR000160">
    <property type="entry name" value="GGDEF_dom"/>
</dbReference>
<evidence type="ECO:0000256" key="2">
    <source>
        <dbReference type="ARBA" id="ARBA00012528"/>
    </source>
</evidence>
<name>A0A7X5AMI5_9GAMM</name>
<evidence type="ECO:0000313" key="6">
    <source>
        <dbReference type="EMBL" id="NAW12899.1"/>
    </source>
</evidence>
<feature type="domain" description="GGDEF" evidence="5">
    <location>
        <begin position="271"/>
        <end position="403"/>
    </location>
</feature>
<dbReference type="InterPro" id="IPR029787">
    <property type="entry name" value="Nucleotide_cyclase"/>
</dbReference>
<dbReference type="PROSITE" id="PS50887">
    <property type="entry name" value="GGDEF"/>
    <property type="match status" value="1"/>
</dbReference>
<comment type="cofactor">
    <cofactor evidence="1">
        <name>Mg(2+)</name>
        <dbReference type="ChEBI" id="CHEBI:18420"/>
    </cofactor>
</comment>
<dbReference type="AlphaFoldDB" id="A0A7X5AMI5"/>
<reference evidence="6 7" key="1">
    <citation type="submission" date="2019-12" db="EMBL/GenBank/DDBJ databases">
        <title>Draft genome sequencing of Halomonas icarensis D1-1.</title>
        <authorList>
            <person name="Pandiyan K."/>
            <person name="Kushwaha P."/>
            <person name="Gowdham M."/>
            <person name="Chakdar H."/>
            <person name="Singh A."/>
            <person name="Kumar M."/>
            <person name="Saxena A.K."/>
        </authorList>
    </citation>
    <scope>NUCLEOTIDE SEQUENCE [LARGE SCALE GENOMIC DNA]</scope>
    <source>
        <strain evidence="6 7">D1-1</strain>
    </source>
</reference>
<dbReference type="GO" id="GO:0052621">
    <property type="term" value="F:diguanylate cyclase activity"/>
    <property type="evidence" value="ECO:0007669"/>
    <property type="project" value="UniProtKB-EC"/>
</dbReference>
<dbReference type="Pfam" id="PF00990">
    <property type="entry name" value="GGDEF"/>
    <property type="match status" value="1"/>
</dbReference>
<dbReference type="InterPro" id="IPR043128">
    <property type="entry name" value="Rev_trsase/Diguanyl_cyclase"/>
</dbReference>
<comment type="catalytic activity">
    <reaction evidence="3">
        <text>2 GTP = 3',3'-c-di-GMP + 2 diphosphate</text>
        <dbReference type="Rhea" id="RHEA:24898"/>
        <dbReference type="ChEBI" id="CHEBI:33019"/>
        <dbReference type="ChEBI" id="CHEBI:37565"/>
        <dbReference type="ChEBI" id="CHEBI:58805"/>
        <dbReference type="EC" id="2.7.7.65"/>
    </reaction>
</comment>
<keyword evidence="7" id="KW-1185">Reference proteome</keyword>
<dbReference type="InterPro" id="IPR013656">
    <property type="entry name" value="PAS_4"/>
</dbReference>
<dbReference type="PANTHER" id="PTHR45138:SF9">
    <property type="entry name" value="DIGUANYLATE CYCLASE DGCM-RELATED"/>
    <property type="match status" value="1"/>
</dbReference>
<evidence type="ECO:0000256" key="1">
    <source>
        <dbReference type="ARBA" id="ARBA00001946"/>
    </source>
</evidence>
<gene>
    <name evidence="6" type="ORF">GRB80_08575</name>
</gene>
<dbReference type="Pfam" id="PF08447">
    <property type="entry name" value="PAS_3"/>
    <property type="match status" value="1"/>
</dbReference>
<dbReference type="SUPFAM" id="SSF55785">
    <property type="entry name" value="PYP-like sensor domain (PAS domain)"/>
    <property type="match status" value="2"/>
</dbReference>
<evidence type="ECO:0000313" key="7">
    <source>
        <dbReference type="Proteomes" id="UP000448235"/>
    </source>
</evidence>
<dbReference type="PROSITE" id="PS50112">
    <property type="entry name" value="PAS"/>
    <property type="match status" value="1"/>
</dbReference>
<dbReference type="InterPro" id="IPR001610">
    <property type="entry name" value="PAC"/>
</dbReference>
<dbReference type="PANTHER" id="PTHR45138">
    <property type="entry name" value="REGULATORY COMPONENTS OF SENSORY TRANSDUCTION SYSTEM"/>
    <property type="match status" value="1"/>
</dbReference>